<dbReference type="PANTHER" id="PTHR30212">
    <property type="entry name" value="PROTEIN YIIM"/>
    <property type="match status" value="1"/>
</dbReference>
<dbReference type="Proteomes" id="UP000216207">
    <property type="component" value="Unassembled WGS sequence"/>
</dbReference>
<accession>A0A268NYD9</accession>
<dbReference type="OMA" id="QPRQPCW"/>
<dbReference type="GO" id="GO:0030151">
    <property type="term" value="F:molybdenum ion binding"/>
    <property type="evidence" value="ECO:0007669"/>
    <property type="project" value="InterPro"/>
</dbReference>
<protein>
    <submittedName>
        <fullName evidence="2">MOSC domain-containing protein</fullName>
    </submittedName>
</protein>
<evidence type="ECO:0000313" key="3">
    <source>
        <dbReference type="Proteomes" id="UP000216207"/>
    </source>
</evidence>
<dbReference type="GO" id="GO:0030170">
    <property type="term" value="F:pyridoxal phosphate binding"/>
    <property type="evidence" value="ECO:0007669"/>
    <property type="project" value="InterPro"/>
</dbReference>
<name>A0A268NYD9_SHOCL</name>
<comment type="caution">
    <text evidence="2">The sequence shown here is derived from an EMBL/GenBank/DDBJ whole genome shotgun (WGS) entry which is preliminary data.</text>
</comment>
<dbReference type="EMBL" id="NPCC01000015">
    <property type="protein sequence ID" value="PAE88507.1"/>
    <property type="molecule type" value="Genomic_DNA"/>
</dbReference>
<dbReference type="GO" id="GO:0003824">
    <property type="term" value="F:catalytic activity"/>
    <property type="evidence" value="ECO:0007669"/>
    <property type="project" value="InterPro"/>
</dbReference>
<dbReference type="InterPro" id="IPR011037">
    <property type="entry name" value="Pyrv_Knase-like_insert_dom_sf"/>
</dbReference>
<dbReference type="InterPro" id="IPR005163">
    <property type="entry name" value="Tri_helical_YiiM-like"/>
</dbReference>
<sequence length="218" mass="24500">MTSSIKIKRLSIGKPNTLEYGDGKQMISGIQKQQTEAVFLSKHGFDSDDVADKKNHGGPDRAVCLYPYEHYAKWEKEFGKPLPPAAFGENVTVTNMLEKDVHIGDIFQLGEAIIQITQARNPCSTIDKHTGFHSLLKRIVETGYTGYLARVLHEGIVRADGEVALLDPHPDKVSVLYVCDTYFRKPTDKQAMERILAVDALADEWKGKMRKRLEKLEA</sequence>
<dbReference type="RefSeq" id="WP_011245451.1">
    <property type="nucleotide sequence ID" value="NZ_BOQQ01000007.1"/>
</dbReference>
<dbReference type="Pfam" id="PF03475">
    <property type="entry name" value="YiiM_3-alpha"/>
    <property type="match status" value="1"/>
</dbReference>
<dbReference type="Gene3D" id="2.40.33.20">
    <property type="entry name" value="PK beta-barrel domain-like"/>
    <property type="match status" value="1"/>
</dbReference>
<gene>
    <name evidence="2" type="ORF">CHH72_12770</name>
</gene>
<reference evidence="2 3" key="1">
    <citation type="submission" date="2017-07" db="EMBL/GenBank/DDBJ databases">
        <title>Isolation and whole genome analysis of endospore-forming bacteria from heroin.</title>
        <authorList>
            <person name="Kalinowski J."/>
            <person name="Ahrens B."/>
            <person name="Al-Dilaimi A."/>
            <person name="Winkler A."/>
            <person name="Wibberg D."/>
            <person name="Schleenbecker U."/>
            <person name="Ruckert C."/>
            <person name="Wolfel R."/>
            <person name="Grass G."/>
        </authorList>
    </citation>
    <scope>NUCLEOTIDE SEQUENCE [LARGE SCALE GENOMIC DNA]</scope>
    <source>
        <strain evidence="2 3">7539</strain>
    </source>
</reference>
<dbReference type="SUPFAM" id="SSF50800">
    <property type="entry name" value="PK beta-barrel domain-like"/>
    <property type="match status" value="1"/>
</dbReference>
<dbReference type="InterPro" id="IPR052353">
    <property type="entry name" value="Benzoxazolinone_Detox_Enz"/>
</dbReference>
<dbReference type="AlphaFoldDB" id="A0A268NYD9"/>
<dbReference type="Pfam" id="PF03473">
    <property type="entry name" value="MOSC"/>
    <property type="match status" value="1"/>
</dbReference>
<dbReference type="PANTHER" id="PTHR30212:SF2">
    <property type="entry name" value="PROTEIN YIIM"/>
    <property type="match status" value="1"/>
</dbReference>
<dbReference type="PROSITE" id="PS51340">
    <property type="entry name" value="MOSC"/>
    <property type="match status" value="1"/>
</dbReference>
<dbReference type="InterPro" id="IPR005302">
    <property type="entry name" value="MoCF_Sase_C"/>
</dbReference>
<evidence type="ECO:0000259" key="1">
    <source>
        <dbReference type="PROSITE" id="PS51340"/>
    </source>
</evidence>
<evidence type="ECO:0000313" key="2">
    <source>
        <dbReference type="EMBL" id="PAE88507.1"/>
    </source>
</evidence>
<feature type="domain" description="MOSC" evidence="1">
    <location>
        <begin position="32"/>
        <end position="166"/>
    </location>
</feature>
<proteinExistence type="predicted"/>
<organism evidence="2 3">
    <name type="scientific">Shouchella clausii</name>
    <name type="common">Alkalihalobacillus clausii</name>
    <dbReference type="NCBI Taxonomy" id="79880"/>
    <lineage>
        <taxon>Bacteria</taxon>
        <taxon>Bacillati</taxon>
        <taxon>Bacillota</taxon>
        <taxon>Bacilli</taxon>
        <taxon>Bacillales</taxon>
        <taxon>Bacillaceae</taxon>
        <taxon>Shouchella</taxon>
    </lineage>
</organism>